<feature type="region of interest" description="Disordered" evidence="1">
    <location>
        <begin position="1"/>
        <end position="40"/>
    </location>
</feature>
<dbReference type="Proteomes" id="UP001521184">
    <property type="component" value="Unassembled WGS sequence"/>
</dbReference>
<accession>A0ABR3U3A6</accession>
<evidence type="ECO:0000313" key="3">
    <source>
        <dbReference type="Proteomes" id="UP001521184"/>
    </source>
</evidence>
<comment type="caution">
    <text evidence="2">The sequence shown here is derived from an EMBL/GenBank/DDBJ whole genome shotgun (WGS) entry which is preliminary data.</text>
</comment>
<dbReference type="EMBL" id="JAKEKT020000004">
    <property type="protein sequence ID" value="KAL1650417.1"/>
    <property type="molecule type" value="Genomic_DNA"/>
</dbReference>
<organism evidence="2 3">
    <name type="scientific">Diplodia intermedia</name>
    <dbReference type="NCBI Taxonomy" id="856260"/>
    <lineage>
        <taxon>Eukaryota</taxon>
        <taxon>Fungi</taxon>
        <taxon>Dikarya</taxon>
        <taxon>Ascomycota</taxon>
        <taxon>Pezizomycotina</taxon>
        <taxon>Dothideomycetes</taxon>
        <taxon>Dothideomycetes incertae sedis</taxon>
        <taxon>Botryosphaeriales</taxon>
        <taxon>Botryosphaeriaceae</taxon>
        <taxon>Diplodia</taxon>
    </lineage>
</organism>
<name>A0ABR3U3A6_9PEZI</name>
<evidence type="ECO:0000313" key="2">
    <source>
        <dbReference type="EMBL" id="KAL1650417.1"/>
    </source>
</evidence>
<gene>
    <name evidence="2" type="ORF">SLS58_001235</name>
</gene>
<feature type="compositionally biased region" description="Acidic residues" evidence="1">
    <location>
        <begin position="27"/>
        <end position="40"/>
    </location>
</feature>
<sequence length="85" mass="9637">MSSPPRPISASPDFAPSNEPVVNIPIDENEDDSAYGEDELSDTTSIASTIWRHRFENGRRYQKWKEGAYWYRVLDVGTGTGIWAM</sequence>
<reference evidence="2 3" key="1">
    <citation type="journal article" date="2023" name="Plant Dis.">
        <title>First Report of Diplodia intermedia Causing Canker and Dieback Diseases on Apple Trees in Canada.</title>
        <authorList>
            <person name="Ellouze W."/>
            <person name="Ilyukhin E."/>
            <person name="Sulman M."/>
            <person name="Ali S."/>
        </authorList>
    </citation>
    <scope>NUCLEOTIDE SEQUENCE [LARGE SCALE GENOMIC DNA]</scope>
    <source>
        <strain evidence="2 3">M45-28</strain>
    </source>
</reference>
<proteinExistence type="predicted"/>
<evidence type="ECO:0000256" key="1">
    <source>
        <dbReference type="SAM" id="MobiDB-lite"/>
    </source>
</evidence>
<protein>
    <submittedName>
        <fullName evidence="2">Uncharacterized protein</fullName>
    </submittedName>
</protein>
<keyword evidence="3" id="KW-1185">Reference proteome</keyword>